<keyword evidence="1" id="KW-0732">Signal</keyword>
<evidence type="ECO:0008006" key="4">
    <source>
        <dbReference type="Google" id="ProtNLM"/>
    </source>
</evidence>
<protein>
    <recommendedName>
        <fullName evidence="4">Serine hydrolase</fullName>
    </recommendedName>
</protein>
<dbReference type="RefSeq" id="WP_123047509.1">
    <property type="nucleotide sequence ID" value="NZ_PTJO01000003.1"/>
</dbReference>
<evidence type="ECO:0000313" key="2">
    <source>
        <dbReference type="EMBL" id="RNE49463.1"/>
    </source>
</evidence>
<organism evidence="2 3">
    <name type="scientific">Corynebacterium alimapuense</name>
    <dbReference type="NCBI Taxonomy" id="1576874"/>
    <lineage>
        <taxon>Bacteria</taxon>
        <taxon>Bacillati</taxon>
        <taxon>Actinomycetota</taxon>
        <taxon>Actinomycetes</taxon>
        <taxon>Mycobacteriales</taxon>
        <taxon>Corynebacteriaceae</taxon>
        <taxon>Corynebacterium</taxon>
    </lineage>
</organism>
<dbReference type="OrthoDB" id="4535618at2"/>
<dbReference type="EMBL" id="PTJO01000003">
    <property type="protein sequence ID" value="RNE49463.1"/>
    <property type="molecule type" value="Genomic_DNA"/>
</dbReference>
<feature type="chain" id="PRO_5017926974" description="Serine hydrolase" evidence="1">
    <location>
        <begin position="29"/>
        <end position="284"/>
    </location>
</feature>
<comment type="caution">
    <text evidence="2">The sequence shown here is derived from an EMBL/GenBank/DDBJ whole genome shotgun (WGS) entry which is preliminary data.</text>
</comment>
<proteinExistence type="predicted"/>
<sequence length="284" mass="30071">MKKLAKQFIIGATSALLVAPMGVGVATAAPAPVTDGAGQIVAPVRTSISFEYSPTGFHVGTANEHESRPGLSIVKLYLADHIYRVSASQADKDAAAQMIRVSDDQIASELYARYPDSINETARYYGLNETYGAAHWGYSRTSTFDTVKYLEAKKRENPYGPVLEAMTQVAPVAADGYVQNGGTASLPQVIGTKFGWDDSTQSFTATASFGSDFSVSAMTSGNKEAMTEDVRNAFTDSLLAEGNPAQQAVWNSTQQFKGSVSGSSDAAINAEIDRISGLLINALG</sequence>
<dbReference type="Gene3D" id="3.40.710.10">
    <property type="entry name" value="DD-peptidase/beta-lactamase superfamily"/>
    <property type="match status" value="1"/>
</dbReference>
<gene>
    <name evidence="2" type="ORF">C5L39_03655</name>
</gene>
<dbReference type="SUPFAM" id="SSF56601">
    <property type="entry name" value="beta-lactamase/transpeptidase-like"/>
    <property type="match status" value="1"/>
</dbReference>
<evidence type="ECO:0000256" key="1">
    <source>
        <dbReference type="SAM" id="SignalP"/>
    </source>
</evidence>
<accession>A0A3M8K8B1</accession>
<evidence type="ECO:0000313" key="3">
    <source>
        <dbReference type="Proteomes" id="UP000266975"/>
    </source>
</evidence>
<dbReference type="AlphaFoldDB" id="A0A3M8K8B1"/>
<name>A0A3M8K8B1_9CORY</name>
<dbReference type="Proteomes" id="UP000266975">
    <property type="component" value="Unassembled WGS sequence"/>
</dbReference>
<reference evidence="2 3" key="1">
    <citation type="submission" date="2018-02" db="EMBL/GenBank/DDBJ databases">
        <title>Corynebacterium alimpuense sp. nov., a marine obligate actinomycete isolated from sediments of Valparaiso bay, Chile.</title>
        <authorList>
            <person name="Claverias F."/>
            <person name="Gonzales-Siles L."/>
            <person name="Salva-Serra F."/>
            <person name="Inganaes E."/>
            <person name="Molin K."/>
            <person name="Cumsille A."/>
            <person name="Undabarrena A."/>
            <person name="Couve E."/>
            <person name="Moore E.R.B."/>
            <person name="Gomila M."/>
            <person name="Camara B."/>
        </authorList>
    </citation>
    <scope>NUCLEOTIDE SEQUENCE [LARGE SCALE GENOMIC DNA]</scope>
    <source>
        <strain evidence="2 3">CCUG 69366</strain>
    </source>
</reference>
<keyword evidence="3" id="KW-1185">Reference proteome</keyword>
<dbReference type="InterPro" id="IPR012338">
    <property type="entry name" value="Beta-lactam/transpept-like"/>
</dbReference>
<feature type="signal peptide" evidence="1">
    <location>
        <begin position="1"/>
        <end position="28"/>
    </location>
</feature>